<proteinExistence type="predicted"/>
<accession>U6C6H0</accession>
<keyword evidence="3" id="KW-1185">Reference proteome</keyword>
<dbReference type="Proteomes" id="UP000017866">
    <property type="component" value="Segment"/>
</dbReference>
<keyword evidence="1" id="KW-1133">Transmembrane helix</keyword>
<dbReference type="RefSeq" id="YP_008853804.1">
    <property type="nucleotide sequence ID" value="NC_022915.1"/>
</dbReference>
<name>U6C6H0_9CAUD</name>
<reference evidence="2 3" key="1">
    <citation type="submission" date="2013-11" db="EMBL/GenBank/DDBJ databases">
        <title>Dynamic genome rearrangements of T7-like phages that infect Ralstonia solanacearum.</title>
        <authorList>
            <person name="Kotera S."/>
            <person name="Fujiwara A."/>
            <person name="Kawasaki T."/>
            <person name="Fujie M."/>
            <person name="Yamada T."/>
        </authorList>
    </citation>
    <scope>NUCLEOTIDE SEQUENCE [LARGE SCALE GENOMIC DNA]</scope>
</reference>
<dbReference type="KEGG" id="vg:17699591"/>
<keyword evidence="1" id="KW-0472">Membrane</keyword>
<feature type="transmembrane region" description="Helical" evidence="1">
    <location>
        <begin position="21"/>
        <end position="40"/>
    </location>
</feature>
<dbReference type="OrthoDB" id="22075at10239"/>
<sequence>MSQHDIHQEVLMSKRNLTRMAGWLAWSLATYAACIALRTYDLEPQLQTVLWKLGNVSIAAHSGYWIDRHAFQTRITTSSTPHECLRRAIVMGATMLAVGLGL</sequence>
<evidence type="ECO:0000313" key="2">
    <source>
        <dbReference type="EMBL" id="BAO04684.1"/>
    </source>
</evidence>
<evidence type="ECO:0000313" key="3">
    <source>
        <dbReference type="Proteomes" id="UP000017866"/>
    </source>
</evidence>
<organism evidence="2 3">
    <name type="scientific">Ralstonia phage RSK1</name>
    <dbReference type="NCBI Taxonomy" id="1417599"/>
    <lineage>
        <taxon>Viruses</taxon>
        <taxon>Duplodnaviria</taxon>
        <taxon>Heunggongvirae</taxon>
        <taxon>Uroviricota</taxon>
        <taxon>Caudoviricetes</taxon>
        <taxon>Firingavirus</taxon>
        <taxon>Firingavirus RSK1</taxon>
    </lineage>
</organism>
<evidence type="ECO:0000256" key="1">
    <source>
        <dbReference type="SAM" id="Phobius"/>
    </source>
</evidence>
<dbReference type="GeneID" id="17699591"/>
<keyword evidence="1" id="KW-0812">Transmembrane</keyword>
<protein>
    <submittedName>
        <fullName evidence="2">Putative phage-related membrane protein</fullName>
    </submittedName>
</protein>
<dbReference type="EMBL" id="AB863625">
    <property type="protein sequence ID" value="BAO04684.1"/>
    <property type="molecule type" value="Genomic_DNA"/>
</dbReference>